<dbReference type="PANTHER" id="PTHR11067">
    <property type="entry name" value="INOSINE TRIPHOSPHATE PYROPHOSPHATASE/HAM1 PROTEIN"/>
    <property type="match status" value="1"/>
</dbReference>
<gene>
    <name evidence="4" type="ORF">GWK48_04760</name>
</gene>
<dbReference type="PANTHER" id="PTHR11067:SF9">
    <property type="entry name" value="INOSINE TRIPHOSPHATE PYROPHOSPHATASE"/>
    <property type="match status" value="1"/>
</dbReference>
<evidence type="ECO:0000256" key="1">
    <source>
        <dbReference type="ARBA" id="ARBA00008023"/>
    </source>
</evidence>
<dbReference type="GO" id="GO:0047429">
    <property type="term" value="F:nucleoside triphosphate diphosphatase activity"/>
    <property type="evidence" value="ECO:0007669"/>
    <property type="project" value="InterPro"/>
</dbReference>
<evidence type="ECO:0000313" key="5">
    <source>
        <dbReference type="Proteomes" id="UP000509301"/>
    </source>
</evidence>
<keyword evidence="5" id="KW-1185">Reference proteome</keyword>
<protein>
    <submittedName>
        <fullName evidence="4">XTP/dITP diphosphatase</fullName>
    </submittedName>
</protein>
<dbReference type="AlphaFoldDB" id="A0A6N0NSW3"/>
<evidence type="ECO:0000313" key="4">
    <source>
        <dbReference type="EMBL" id="QKQ99791.1"/>
    </source>
</evidence>
<dbReference type="NCBIfam" id="TIGR00042">
    <property type="entry name" value="RdgB/HAM1 family non-canonical purine NTP pyrophosphatase"/>
    <property type="match status" value="1"/>
</dbReference>
<dbReference type="Proteomes" id="UP000509301">
    <property type="component" value="Chromosome"/>
</dbReference>
<name>A0A6N0NSW3_9CREN</name>
<dbReference type="OrthoDB" id="372108at2157"/>
<dbReference type="GeneID" id="55641236"/>
<dbReference type="SUPFAM" id="SSF52972">
    <property type="entry name" value="ITPase-like"/>
    <property type="match status" value="1"/>
</dbReference>
<organism evidence="4 5">
    <name type="scientific">Metallosphaera tengchongensis</name>
    <dbReference type="NCBI Taxonomy" id="1532350"/>
    <lineage>
        <taxon>Archaea</taxon>
        <taxon>Thermoproteota</taxon>
        <taxon>Thermoprotei</taxon>
        <taxon>Sulfolobales</taxon>
        <taxon>Sulfolobaceae</taxon>
        <taxon>Metallosphaera</taxon>
    </lineage>
</organism>
<dbReference type="EMBL" id="CP049074">
    <property type="protein sequence ID" value="QKQ99791.1"/>
    <property type="molecule type" value="Genomic_DNA"/>
</dbReference>
<dbReference type="CDD" id="cd00515">
    <property type="entry name" value="HAM1"/>
    <property type="match status" value="1"/>
</dbReference>
<reference evidence="4 5" key="1">
    <citation type="submission" date="2020-02" db="EMBL/GenBank/DDBJ databases">
        <title>Comparative genome analysis reveals the metabolism and evolution of the thermophilic archaeal genus Metallosphaera.</title>
        <authorList>
            <person name="Jiang C."/>
        </authorList>
    </citation>
    <scope>NUCLEOTIDE SEQUENCE [LARGE SCALE GENOMIC DNA]</scope>
    <source>
        <strain evidence="4 5">Ric-A</strain>
    </source>
</reference>
<proteinExistence type="inferred from homology"/>
<sequence length="188" mass="21845">MKEEIKIVTSNNYKYQEFLDLANNRIKLSRVDAPKLEIQADSIEEIVRYSAVTFYSLFRSPLIVEDSGLFIEELRGFPGPYTNYVKRTLDCMGILKLMENVENRNATFKSVIAYVDHDRLALFEGETEGTIALKMSGQEGFGFDPIFIPKGRNETFSEMVLHEKNLISHRGQAFRKFLKYYEEINNYL</sequence>
<dbReference type="InterPro" id="IPR029001">
    <property type="entry name" value="ITPase-like_fam"/>
</dbReference>
<dbReference type="NCBIfam" id="NF011396">
    <property type="entry name" value="PRK14821.1"/>
    <property type="match status" value="1"/>
</dbReference>
<dbReference type="InterPro" id="IPR002637">
    <property type="entry name" value="RdgB/HAM1"/>
</dbReference>
<dbReference type="Pfam" id="PF01725">
    <property type="entry name" value="Ham1p_like"/>
    <property type="match status" value="1"/>
</dbReference>
<comment type="similarity">
    <text evidence="1 3">Belongs to the HAM1 NTPase family.</text>
</comment>
<dbReference type="Gene3D" id="3.90.950.10">
    <property type="match status" value="1"/>
</dbReference>
<dbReference type="KEGG" id="mten:GWK48_04760"/>
<dbReference type="RefSeq" id="WP_174630106.1">
    <property type="nucleotide sequence ID" value="NZ_CP049074.1"/>
</dbReference>
<evidence type="ECO:0000256" key="2">
    <source>
        <dbReference type="ARBA" id="ARBA00022801"/>
    </source>
</evidence>
<evidence type="ECO:0000256" key="3">
    <source>
        <dbReference type="RuleBase" id="RU003781"/>
    </source>
</evidence>
<dbReference type="GO" id="GO:0009143">
    <property type="term" value="P:nucleoside triphosphate catabolic process"/>
    <property type="evidence" value="ECO:0007669"/>
    <property type="project" value="InterPro"/>
</dbReference>
<dbReference type="GO" id="GO:0005737">
    <property type="term" value="C:cytoplasm"/>
    <property type="evidence" value="ECO:0007669"/>
    <property type="project" value="TreeGrafter"/>
</dbReference>
<keyword evidence="2 3" id="KW-0378">Hydrolase</keyword>
<accession>A0A6N0NSW3</accession>